<dbReference type="PROSITE" id="PS51318">
    <property type="entry name" value="TAT"/>
    <property type="match status" value="1"/>
</dbReference>
<dbReference type="AlphaFoldDB" id="A0A656QBC5"/>
<keyword evidence="2" id="KW-1185">Reference proteome</keyword>
<dbReference type="EMBL" id="JFHD01000051">
    <property type="protein sequence ID" value="KDR25257.1"/>
    <property type="molecule type" value="Genomic_DNA"/>
</dbReference>
<sequence>MSEPKHPADAEARRVFLKNVAVAGMATGLSGVVGDALAQADASPSGGTGAASKPATRATLDINQQYANFLNFADAQDFEDATDASRRSNIVVMPEAGLRAWLAGRIGARAALGDALFHVDAPALAGTTLATMLASAESSVADAR</sequence>
<organism evidence="1 2">
    <name type="scientific">Caballeronia zhejiangensis</name>
    <dbReference type="NCBI Taxonomy" id="871203"/>
    <lineage>
        <taxon>Bacteria</taxon>
        <taxon>Pseudomonadati</taxon>
        <taxon>Pseudomonadota</taxon>
        <taxon>Betaproteobacteria</taxon>
        <taxon>Burkholderiales</taxon>
        <taxon>Burkholderiaceae</taxon>
        <taxon>Caballeronia</taxon>
    </lineage>
</organism>
<dbReference type="Proteomes" id="UP000027451">
    <property type="component" value="Unassembled WGS sequence"/>
</dbReference>
<proteinExistence type="predicted"/>
<comment type="caution">
    <text evidence="1">The sequence shown here is derived from an EMBL/GenBank/DDBJ whole genome shotgun (WGS) entry which is preliminary data.</text>
</comment>
<evidence type="ECO:0000313" key="1">
    <source>
        <dbReference type="EMBL" id="KDR25257.1"/>
    </source>
</evidence>
<gene>
    <name evidence="1" type="ORF">BG60_30635</name>
</gene>
<evidence type="ECO:0000313" key="2">
    <source>
        <dbReference type="Proteomes" id="UP000027451"/>
    </source>
</evidence>
<dbReference type="RefSeq" id="WP_008345337.1">
    <property type="nucleotide sequence ID" value="NZ_CP084288.1"/>
</dbReference>
<name>A0A656QBC5_9BURK</name>
<reference evidence="1 2" key="1">
    <citation type="submission" date="2014-03" db="EMBL/GenBank/DDBJ databases">
        <title>Draft Genome Sequences of Four Burkholderia Strains.</title>
        <authorList>
            <person name="Liu X.Y."/>
            <person name="Li C.X."/>
            <person name="Xu J.H."/>
        </authorList>
    </citation>
    <scope>NUCLEOTIDE SEQUENCE [LARGE SCALE GENOMIC DNA]</scope>
    <source>
        <strain evidence="1 2">OP-1</strain>
    </source>
</reference>
<protein>
    <submittedName>
        <fullName evidence="1">Uncharacterized protein</fullName>
    </submittedName>
</protein>
<dbReference type="InterPro" id="IPR006311">
    <property type="entry name" value="TAT_signal"/>
</dbReference>
<accession>A0A656QBC5</accession>